<dbReference type="InterPro" id="IPR011709">
    <property type="entry name" value="DEAD-box_helicase_OB_fold"/>
</dbReference>
<gene>
    <name evidence="8" type="ORF">ALEPTO_LOCUS7220</name>
</gene>
<dbReference type="SUPFAM" id="SSF52540">
    <property type="entry name" value="P-loop containing nucleoside triphosphate hydrolases"/>
    <property type="match status" value="1"/>
</dbReference>
<keyword evidence="4" id="KW-0347">Helicase</keyword>
<comment type="catalytic activity">
    <reaction evidence="6">
        <text>ATP + H2O = ADP + phosphate + H(+)</text>
        <dbReference type="Rhea" id="RHEA:13065"/>
        <dbReference type="ChEBI" id="CHEBI:15377"/>
        <dbReference type="ChEBI" id="CHEBI:15378"/>
        <dbReference type="ChEBI" id="CHEBI:30616"/>
        <dbReference type="ChEBI" id="CHEBI:43474"/>
        <dbReference type="ChEBI" id="CHEBI:456216"/>
        <dbReference type="EC" id="3.6.4.13"/>
    </reaction>
</comment>
<dbReference type="GO" id="GO:0005730">
    <property type="term" value="C:nucleolus"/>
    <property type="evidence" value="ECO:0007669"/>
    <property type="project" value="TreeGrafter"/>
</dbReference>
<evidence type="ECO:0000313" key="8">
    <source>
        <dbReference type="EMBL" id="CAG8580172.1"/>
    </source>
</evidence>
<dbReference type="GO" id="GO:0005524">
    <property type="term" value="F:ATP binding"/>
    <property type="evidence" value="ECO:0007669"/>
    <property type="project" value="UniProtKB-KW"/>
</dbReference>
<feature type="domain" description="Helicase-associated" evidence="7">
    <location>
        <begin position="2"/>
        <end position="92"/>
    </location>
</feature>
<dbReference type="EC" id="3.6.4.13" evidence="1"/>
<feature type="non-terminal residue" evidence="8">
    <location>
        <position position="1"/>
    </location>
</feature>
<dbReference type="OrthoDB" id="10253254at2759"/>
<accession>A0A9N9BYL0</accession>
<dbReference type="AlphaFoldDB" id="A0A9N9BYL0"/>
<evidence type="ECO:0000256" key="3">
    <source>
        <dbReference type="ARBA" id="ARBA00022801"/>
    </source>
</evidence>
<comment type="caution">
    <text evidence="8">The sequence shown here is derived from an EMBL/GenBank/DDBJ whole genome shotgun (WGS) entry which is preliminary data.</text>
</comment>
<evidence type="ECO:0000256" key="4">
    <source>
        <dbReference type="ARBA" id="ARBA00022806"/>
    </source>
</evidence>
<dbReference type="Gene3D" id="1.20.120.1080">
    <property type="match status" value="1"/>
</dbReference>
<dbReference type="SMART" id="SM00847">
    <property type="entry name" value="HA2"/>
    <property type="match status" value="1"/>
</dbReference>
<dbReference type="Pfam" id="PF21010">
    <property type="entry name" value="HA2_C"/>
    <property type="match status" value="1"/>
</dbReference>
<evidence type="ECO:0000256" key="1">
    <source>
        <dbReference type="ARBA" id="ARBA00012552"/>
    </source>
</evidence>
<keyword evidence="2" id="KW-0547">Nucleotide-binding</keyword>
<keyword evidence="3" id="KW-0378">Hydrolase</keyword>
<evidence type="ECO:0000256" key="2">
    <source>
        <dbReference type="ARBA" id="ARBA00022741"/>
    </source>
</evidence>
<dbReference type="EMBL" id="CAJVPS010002979">
    <property type="protein sequence ID" value="CAG8580172.1"/>
    <property type="molecule type" value="Genomic_DNA"/>
</dbReference>
<evidence type="ECO:0000256" key="6">
    <source>
        <dbReference type="ARBA" id="ARBA00047984"/>
    </source>
</evidence>
<dbReference type="PANTHER" id="PTHR18934:SF118">
    <property type="entry name" value="ATP-DEPENDENT RNA HELICASE DHX33"/>
    <property type="match status" value="1"/>
</dbReference>
<evidence type="ECO:0000259" key="7">
    <source>
        <dbReference type="SMART" id="SM00847"/>
    </source>
</evidence>
<dbReference type="GO" id="GO:0003725">
    <property type="term" value="F:double-stranded RNA binding"/>
    <property type="evidence" value="ECO:0007669"/>
    <property type="project" value="TreeGrafter"/>
</dbReference>
<dbReference type="InterPro" id="IPR027417">
    <property type="entry name" value="P-loop_NTPase"/>
</dbReference>
<dbReference type="GO" id="GO:0003724">
    <property type="term" value="F:RNA helicase activity"/>
    <property type="evidence" value="ECO:0007669"/>
    <property type="project" value="UniProtKB-EC"/>
</dbReference>
<dbReference type="InterPro" id="IPR048333">
    <property type="entry name" value="HA2_WH"/>
</dbReference>
<protein>
    <recommendedName>
        <fullName evidence="1">RNA helicase</fullName>
        <ecNumber evidence="1">3.6.4.13</ecNumber>
    </recommendedName>
</protein>
<dbReference type="Pfam" id="PF07717">
    <property type="entry name" value="OB_NTP_bind"/>
    <property type="match status" value="1"/>
</dbReference>
<sequence length="227" mass="25918">TRALEQLYLLKALDNKGIITDLGRRMAEFPLEPAFARVLLMSKELACTREAISIISLLSVDSIFFTPQDKRDQATESKKKFASPLGDLITLLNVLHGYQDQNGNTQWCRQNFINKRNMKIVMDVQNQLIHLCDRIGISNTVSCGIDYDRLIRCLLSGFIRNTAILQPNNTYKTIIGNQAMMCNKKVEAVMYTELVLTSRPYMKYVTLVQTNWLQEMMSSSYSSNLES</sequence>
<proteinExistence type="predicted"/>
<dbReference type="GO" id="GO:0016787">
    <property type="term" value="F:hydrolase activity"/>
    <property type="evidence" value="ECO:0007669"/>
    <property type="project" value="UniProtKB-KW"/>
</dbReference>
<dbReference type="Pfam" id="PF04408">
    <property type="entry name" value="WHD_HA2"/>
    <property type="match status" value="1"/>
</dbReference>
<organism evidence="8 9">
    <name type="scientific">Ambispora leptoticha</name>
    <dbReference type="NCBI Taxonomy" id="144679"/>
    <lineage>
        <taxon>Eukaryota</taxon>
        <taxon>Fungi</taxon>
        <taxon>Fungi incertae sedis</taxon>
        <taxon>Mucoromycota</taxon>
        <taxon>Glomeromycotina</taxon>
        <taxon>Glomeromycetes</taxon>
        <taxon>Archaeosporales</taxon>
        <taxon>Ambisporaceae</taxon>
        <taxon>Ambispora</taxon>
    </lineage>
</organism>
<dbReference type="PANTHER" id="PTHR18934">
    <property type="entry name" value="ATP-DEPENDENT RNA HELICASE"/>
    <property type="match status" value="1"/>
</dbReference>
<reference evidence="8" key="1">
    <citation type="submission" date="2021-06" db="EMBL/GenBank/DDBJ databases">
        <authorList>
            <person name="Kallberg Y."/>
            <person name="Tangrot J."/>
            <person name="Rosling A."/>
        </authorList>
    </citation>
    <scope>NUCLEOTIDE SEQUENCE</scope>
    <source>
        <strain evidence="8">FL130A</strain>
    </source>
</reference>
<evidence type="ECO:0000313" key="9">
    <source>
        <dbReference type="Proteomes" id="UP000789508"/>
    </source>
</evidence>
<dbReference type="InterPro" id="IPR007502">
    <property type="entry name" value="Helicase-assoc_dom"/>
</dbReference>
<keyword evidence="9" id="KW-1185">Reference proteome</keyword>
<dbReference type="GO" id="GO:0045943">
    <property type="term" value="P:positive regulation of transcription by RNA polymerase I"/>
    <property type="evidence" value="ECO:0007669"/>
    <property type="project" value="TreeGrafter"/>
</dbReference>
<dbReference type="Proteomes" id="UP000789508">
    <property type="component" value="Unassembled WGS sequence"/>
</dbReference>
<evidence type="ECO:0000256" key="5">
    <source>
        <dbReference type="ARBA" id="ARBA00022840"/>
    </source>
</evidence>
<keyword evidence="5" id="KW-0067">ATP-binding</keyword>
<name>A0A9N9BYL0_9GLOM</name>